<keyword evidence="5" id="KW-1185">Reference proteome</keyword>
<proteinExistence type="predicted"/>
<evidence type="ECO:0000313" key="4">
    <source>
        <dbReference type="EMBL" id="MBT2134192.1"/>
    </source>
</evidence>
<dbReference type="Proteomes" id="UP000811255">
    <property type="component" value="Unassembled WGS sequence"/>
</dbReference>
<sequence length="137" mass="14450">MGNERIIAVIDDDEGMRVSLDGLLRSLGYRTALFASAEAFLGDGAGRLADCVISDVAIPGGMSGLELARRLATDRPEVPLILMSGCADKSCRQEAAALGVDALLAKPFGDEMLIRFLDRALAEASPWREGGSGRSLP</sequence>
<dbReference type="PANTHER" id="PTHR44591:SF25">
    <property type="entry name" value="CHEMOTAXIS TWO-COMPONENT RESPONSE REGULATOR"/>
    <property type="match status" value="1"/>
</dbReference>
<accession>A0ABS5W363</accession>
<dbReference type="SMART" id="SM00448">
    <property type="entry name" value="REC"/>
    <property type="match status" value="1"/>
</dbReference>
<evidence type="ECO:0000256" key="1">
    <source>
        <dbReference type="ARBA" id="ARBA00022553"/>
    </source>
</evidence>
<comment type="caution">
    <text evidence="4">The sequence shown here is derived from an EMBL/GenBank/DDBJ whole genome shotgun (WGS) entry which is preliminary data.</text>
</comment>
<dbReference type="PROSITE" id="PS50110">
    <property type="entry name" value="RESPONSE_REGULATORY"/>
    <property type="match status" value="1"/>
</dbReference>
<dbReference type="InterPro" id="IPR011006">
    <property type="entry name" value="CheY-like_superfamily"/>
</dbReference>
<evidence type="ECO:0000313" key="5">
    <source>
        <dbReference type="Proteomes" id="UP000811255"/>
    </source>
</evidence>
<organism evidence="4 5">
    <name type="scientific">Croceibacterium selenioxidans</name>
    <dbReference type="NCBI Taxonomy" id="2838833"/>
    <lineage>
        <taxon>Bacteria</taxon>
        <taxon>Pseudomonadati</taxon>
        <taxon>Pseudomonadota</taxon>
        <taxon>Alphaproteobacteria</taxon>
        <taxon>Sphingomonadales</taxon>
        <taxon>Erythrobacteraceae</taxon>
        <taxon>Croceibacterium</taxon>
    </lineage>
</organism>
<name>A0ABS5W363_9SPHN</name>
<dbReference type="Pfam" id="PF00072">
    <property type="entry name" value="Response_reg"/>
    <property type="match status" value="1"/>
</dbReference>
<dbReference type="SUPFAM" id="SSF52172">
    <property type="entry name" value="CheY-like"/>
    <property type="match status" value="1"/>
</dbReference>
<dbReference type="EMBL" id="JAHFVK010000001">
    <property type="protein sequence ID" value="MBT2134192.1"/>
    <property type="molecule type" value="Genomic_DNA"/>
</dbReference>
<feature type="domain" description="Response regulatory" evidence="3">
    <location>
        <begin position="6"/>
        <end position="121"/>
    </location>
</feature>
<dbReference type="PANTHER" id="PTHR44591">
    <property type="entry name" value="STRESS RESPONSE REGULATOR PROTEIN 1"/>
    <property type="match status" value="1"/>
</dbReference>
<dbReference type="Gene3D" id="3.40.50.2300">
    <property type="match status" value="1"/>
</dbReference>
<dbReference type="RefSeq" id="WP_214535535.1">
    <property type="nucleotide sequence ID" value="NZ_JAHFVK010000001.1"/>
</dbReference>
<dbReference type="InterPro" id="IPR050595">
    <property type="entry name" value="Bact_response_regulator"/>
</dbReference>
<dbReference type="InterPro" id="IPR001789">
    <property type="entry name" value="Sig_transdc_resp-reg_receiver"/>
</dbReference>
<evidence type="ECO:0000259" key="3">
    <source>
        <dbReference type="PROSITE" id="PS50110"/>
    </source>
</evidence>
<feature type="modified residue" description="4-aspartylphosphate" evidence="2">
    <location>
        <position position="55"/>
    </location>
</feature>
<keyword evidence="1 2" id="KW-0597">Phosphoprotein</keyword>
<gene>
    <name evidence="4" type="ORF">KK137_07605</name>
</gene>
<protein>
    <submittedName>
        <fullName evidence="4">Response regulator</fullName>
    </submittedName>
</protein>
<evidence type="ECO:0000256" key="2">
    <source>
        <dbReference type="PROSITE-ProRule" id="PRU00169"/>
    </source>
</evidence>
<reference evidence="4 5" key="1">
    <citation type="submission" date="2021-05" db="EMBL/GenBank/DDBJ databases">
        <title>Croceibacterium sp. LX-88 genome sequence.</title>
        <authorList>
            <person name="Luo X."/>
        </authorList>
    </citation>
    <scope>NUCLEOTIDE SEQUENCE [LARGE SCALE GENOMIC DNA]</scope>
    <source>
        <strain evidence="4 5">LX-88</strain>
    </source>
</reference>